<feature type="region of interest" description="Disordered" evidence="2">
    <location>
        <begin position="70"/>
        <end position="98"/>
    </location>
</feature>
<dbReference type="InterPro" id="IPR011992">
    <property type="entry name" value="EF-hand-dom_pair"/>
</dbReference>
<dbReference type="Pfam" id="PF13499">
    <property type="entry name" value="EF-hand_7"/>
    <property type="match status" value="1"/>
</dbReference>
<comment type="caution">
    <text evidence="4">The sequence shown here is derived from an EMBL/GenBank/DDBJ whole genome shotgun (WGS) entry which is preliminary data.</text>
</comment>
<reference evidence="4" key="2">
    <citation type="submission" date="2020-11" db="EMBL/GenBank/DDBJ databases">
        <authorList>
            <person name="McCartney M.A."/>
            <person name="Auch B."/>
            <person name="Kono T."/>
            <person name="Mallez S."/>
            <person name="Becker A."/>
            <person name="Gohl D.M."/>
            <person name="Silverstein K.A.T."/>
            <person name="Koren S."/>
            <person name="Bechman K.B."/>
            <person name="Herman A."/>
            <person name="Abrahante J.E."/>
            <person name="Garbe J."/>
        </authorList>
    </citation>
    <scope>NUCLEOTIDE SEQUENCE</scope>
    <source>
        <strain evidence="4">Duluth1</strain>
        <tissue evidence="4">Whole animal</tissue>
    </source>
</reference>
<keyword evidence="1" id="KW-0106">Calcium</keyword>
<evidence type="ECO:0000313" key="5">
    <source>
        <dbReference type="Proteomes" id="UP000828390"/>
    </source>
</evidence>
<evidence type="ECO:0000256" key="1">
    <source>
        <dbReference type="ARBA" id="ARBA00022837"/>
    </source>
</evidence>
<dbReference type="EMBL" id="JAIWYP010000008">
    <property type="protein sequence ID" value="KAH3789808.1"/>
    <property type="molecule type" value="Genomic_DNA"/>
</dbReference>
<reference evidence="4" key="1">
    <citation type="journal article" date="2019" name="bioRxiv">
        <title>The Genome of the Zebra Mussel, Dreissena polymorpha: A Resource for Invasive Species Research.</title>
        <authorList>
            <person name="McCartney M.A."/>
            <person name="Auch B."/>
            <person name="Kono T."/>
            <person name="Mallez S."/>
            <person name="Zhang Y."/>
            <person name="Obille A."/>
            <person name="Becker A."/>
            <person name="Abrahante J.E."/>
            <person name="Garbe J."/>
            <person name="Badalamenti J.P."/>
            <person name="Herman A."/>
            <person name="Mangelson H."/>
            <person name="Liachko I."/>
            <person name="Sullivan S."/>
            <person name="Sone E.D."/>
            <person name="Koren S."/>
            <person name="Silverstein K.A.T."/>
            <person name="Beckman K.B."/>
            <person name="Gohl D.M."/>
        </authorList>
    </citation>
    <scope>NUCLEOTIDE SEQUENCE</scope>
    <source>
        <strain evidence="4">Duluth1</strain>
        <tissue evidence="4">Whole animal</tissue>
    </source>
</reference>
<feature type="region of interest" description="Disordered" evidence="2">
    <location>
        <begin position="1"/>
        <end position="23"/>
    </location>
</feature>
<dbReference type="SUPFAM" id="SSF52047">
    <property type="entry name" value="RNI-like"/>
    <property type="match status" value="1"/>
</dbReference>
<dbReference type="SUPFAM" id="SSF47473">
    <property type="entry name" value="EF-hand"/>
    <property type="match status" value="1"/>
</dbReference>
<feature type="compositionally biased region" description="Basic and acidic residues" evidence="2">
    <location>
        <begin position="669"/>
        <end position="680"/>
    </location>
</feature>
<dbReference type="PANTHER" id="PTHR24114">
    <property type="entry name" value="LEUCINE RICH REPEAT FAMILY PROTEIN"/>
    <property type="match status" value="1"/>
</dbReference>
<gene>
    <name evidence="4" type="ORF">DPMN_167996</name>
</gene>
<dbReference type="Gene3D" id="1.10.238.10">
    <property type="entry name" value="EF-hand"/>
    <property type="match status" value="1"/>
</dbReference>
<accession>A0A9D4F2G6</accession>
<feature type="region of interest" description="Disordered" evidence="2">
    <location>
        <begin position="698"/>
        <end position="750"/>
    </location>
</feature>
<evidence type="ECO:0000259" key="3">
    <source>
        <dbReference type="PROSITE" id="PS50222"/>
    </source>
</evidence>
<protein>
    <recommendedName>
        <fullName evidence="3">EF-hand domain-containing protein</fullName>
    </recommendedName>
</protein>
<dbReference type="InterPro" id="IPR001611">
    <property type="entry name" value="Leu-rich_rpt"/>
</dbReference>
<feature type="domain" description="EF-hand" evidence="3">
    <location>
        <begin position="500"/>
        <end position="535"/>
    </location>
</feature>
<feature type="domain" description="EF-hand" evidence="3">
    <location>
        <begin position="536"/>
        <end position="571"/>
    </location>
</feature>
<dbReference type="SMART" id="SM00368">
    <property type="entry name" value="LRR_RI"/>
    <property type="match status" value="8"/>
</dbReference>
<dbReference type="Proteomes" id="UP000828390">
    <property type="component" value="Unassembled WGS sequence"/>
</dbReference>
<dbReference type="InterPro" id="IPR032675">
    <property type="entry name" value="LRR_dom_sf"/>
</dbReference>
<dbReference type="InterPro" id="IPR052394">
    <property type="entry name" value="LRR-containing"/>
</dbReference>
<name>A0A9D4F2G6_DREPO</name>
<evidence type="ECO:0000313" key="4">
    <source>
        <dbReference type="EMBL" id="KAH3789808.1"/>
    </source>
</evidence>
<keyword evidence="5" id="KW-1185">Reference proteome</keyword>
<dbReference type="Pfam" id="PF13516">
    <property type="entry name" value="LRR_6"/>
    <property type="match status" value="5"/>
</dbReference>
<feature type="compositionally biased region" description="Basic and acidic residues" evidence="2">
    <location>
        <begin position="735"/>
        <end position="750"/>
    </location>
</feature>
<dbReference type="InterPro" id="IPR018247">
    <property type="entry name" value="EF_Hand_1_Ca_BS"/>
</dbReference>
<dbReference type="CDD" id="cd00051">
    <property type="entry name" value="EFh"/>
    <property type="match status" value="1"/>
</dbReference>
<organism evidence="4 5">
    <name type="scientific">Dreissena polymorpha</name>
    <name type="common">Zebra mussel</name>
    <name type="synonym">Mytilus polymorpha</name>
    <dbReference type="NCBI Taxonomy" id="45954"/>
    <lineage>
        <taxon>Eukaryota</taxon>
        <taxon>Metazoa</taxon>
        <taxon>Spiralia</taxon>
        <taxon>Lophotrochozoa</taxon>
        <taxon>Mollusca</taxon>
        <taxon>Bivalvia</taxon>
        <taxon>Autobranchia</taxon>
        <taxon>Heteroconchia</taxon>
        <taxon>Euheterodonta</taxon>
        <taxon>Imparidentia</taxon>
        <taxon>Neoheterodontei</taxon>
        <taxon>Myida</taxon>
        <taxon>Dreissenoidea</taxon>
        <taxon>Dreissenidae</taxon>
        <taxon>Dreissena</taxon>
    </lineage>
</organism>
<dbReference type="InterPro" id="IPR002048">
    <property type="entry name" value="EF_hand_dom"/>
</dbReference>
<dbReference type="PROSITE" id="PS50222">
    <property type="entry name" value="EF_HAND_2"/>
    <property type="match status" value="2"/>
</dbReference>
<proteinExistence type="predicted"/>
<dbReference type="PANTHER" id="PTHR24114:SF2">
    <property type="entry name" value="F-BOX DOMAIN-CONTAINING PROTEIN-RELATED"/>
    <property type="match status" value="1"/>
</dbReference>
<evidence type="ECO:0000256" key="2">
    <source>
        <dbReference type="SAM" id="MobiDB-lite"/>
    </source>
</evidence>
<dbReference type="Gene3D" id="3.80.10.10">
    <property type="entry name" value="Ribonuclease Inhibitor"/>
    <property type="match status" value="2"/>
</dbReference>
<feature type="region of interest" description="Disordered" evidence="2">
    <location>
        <begin position="638"/>
        <end position="680"/>
    </location>
</feature>
<dbReference type="GO" id="GO:0005509">
    <property type="term" value="F:calcium ion binding"/>
    <property type="evidence" value="ECO:0007669"/>
    <property type="project" value="InterPro"/>
</dbReference>
<dbReference type="SMART" id="SM00054">
    <property type="entry name" value="EFh"/>
    <property type="match status" value="2"/>
</dbReference>
<dbReference type="PROSITE" id="PS00018">
    <property type="entry name" value="EF_HAND_1"/>
    <property type="match status" value="2"/>
</dbReference>
<dbReference type="AlphaFoldDB" id="A0A9D4F2G6"/>
<sequence>MSKVSRSTLSASSTSSSSYLTRSRTTGRTNEFNIWNLIQRKSLENTFCMTCKFRTGAKVHRISDRTVLRRRPKREIVKETGSDDEGSTSSSDPSTAWDDFDDVEDLVELYKTLTGAQPGVAVSSLITTRPKYSLNRPLSGVDTDIIMNIAENGTRTQKLYLKKCADFLVAPCRMFVSCLQHPVIDVGHQNLGPKGAEACAVALAKASSVRALHMDDNSIGSRGAKCMALMLKENLNITELNLADNNIGFQGARHLVNIIMELDKITKLDLSNNGFKEQDAILFKQLLEETRNLQYLNLSHNNFRERGGQLLGEALSFNDGLEELDLSWNHLRRDGVIGIADGLMDNASLKRLNLAWNGFHVEGCQALERVLPFNVTLEMVDLTSNRINRECVAALCRGLAKNATLNTIILKLNPLTQDGVHDFLQFLADCETSGLNFVDFGIQQVEHRCLARINEIHLQGRQLDVVHGHVVGTLKTNSPELERNLIEEHPALVLIEFGRLMGFRVTDLFNSLDKDGNRVLDREEIRTGLRLANIPFSDEGIDMLINKLDKDKSGQIEYDELLMANQEYKKHHKDMLYAQKGEGATRVEDTPLWRIRTRLQKLMAEKMSDFASFKRITEQIAKHIQTVNDEIEAKREKISRERALRPRKVKSRPVSSQPVDNIRPAPKPNTDKRDDGEGSDEELKIAAMESTENVAVDDDLSETPPMRHLPPRARQMSIQLPVRLGASSRNTNTSDEGRKSGDMTRLKEDI</sequence>